<dbReference type="EMBL" id="GL832965">
    <property type="protein sequence ID" value="EGD73188.1"/>
    <property type="molecule type" value="Genomic_DNA"/>
</dbReference>
<accession>F2U8Y5</accession>
<keyword evidence="1" id="KW-0732">Signal</keyword>
<dbReference type="Proteomes" id="UP000007799">
    <property type="component" value="Unassembled WGS sequence"/>
</dbReference>
<dbReference type="RefSeq" id="XP_004994219.1">
    <property type="nucleotide sequence ID" value="XM_004994162.1"/>
</dbReference>
<name>F2U8Y5_SALR5</name>
<dbReference type="AlphaFoldDB" id="F2U8Y5"/>
<dbReference type="GeneID" id="16074798"/>
<dbReference type="Gene3D" id="2.160.20.10">
    <property type="entry name" value="Single-stranded right-handed beta-helix, Pectin lyase-like"/>
    <property type="match status" value="1"/>
</dbReference>
<dbReference type="InParanoid" id="F2U8Y5"/>
<dbReference type="InterPro" id="IPR024535">
    <property type="entry name" value="RHGA/B-epi-like_pectate_lyase"/>
</dbReference>
<evidence type="ECO:0000313" key="3">
    <source>
        <dbReference type="EMBL" id="EGD73188.1"/>
    </source>
</evidence>
<gene>
    <name evidence="3" type="ORF">PTSG_12225</name>
</gene>
<dbReference type="eggNOG" id="ENOG502R9SM">
    <property type="taxonomic scope" value="Eukaryota"/>
</dbReference>
<evidence type="ECO:0000256" key="1">
    <source>
        <dbReference type="SAM" id="SignalP"/>
    </source>
</evidence>
<dbReference type="Pfam" id="PF12708">
    <property type="entry name" value="Pect-lyase_RHGA_epim"/>
    <property type="match status" value="1"/>
</dbReference>
<dbReference type="SUPFAM" id="SSF51126">
    <property type="entry name" value="Pectin lyase-like"/>
    <property type="match status" value="1"/>
</dbReference>
<reference evidence="3" key="1">
    <citation type="submission" date="2009-08" db="EMBL/GenBank/DDBJ databases">
        <title>Annotation of Salpingoeca rosetta.</title>
        <authorList>
            <consortium name="The Broad Institute Genome Sequencing Platform"/>
            <person name="Russ C."/>
            <person name="Cuomo C."/>
            <person name="Burger G."/>
            <person name="Gray M.W."/>
            <person name="Holland P.W.H."/>
            <person name="King N."/>
            <person name="Lang F.B.F."/>
            <person name="Roger A.J."/>
            <person name="Ruiz-Trillo I."/>
            <person name="Young S.K."/>
            <person name="Zeng Q."/>
            <person name="Gargeya S."/>
            <person name="Alvarado L."/>
            <person name="Berlin A."/>
            <person name="Chapman S.B."/>
            <person name="Chen Z."/>
            <person name="Freedman E."/>
            <person name="Gellesch M."/>
            <person name="Goldberg J."/>
            <person name="Griggs A."/>
            <person name="Gujja S."/>
            <person name="Heilman E."/>
            <person name="Heiman D."/>
            <person name="Howarth C."/>
            <person name="Mehta T."/>
            <person name="Neiman D."/>
            <person name="Pearson M."/>
            <person name="Roberts A."/>
            <person name="Saif S."/>
            <person name="Shea T."/>
            <person name="Shenoy N."/>
            <person name="Sisk P."/>
            <person name="Stolte C."/>
            <person name="Sykes S."/>
            <person name="White J."/>
            <person name="Yandava C."/>
            <person name="Haas B."/>
            <person name="Nusbaum C."/>
            <person name="Birren B."/>
        </authorList>
    </citation>
    <scope>NUCLEOTIDE SEQUENCE [LARGE SCALE GENOMIC DNA]</scope>
    <source>
        <strain evidence="3">ATCC 50818</strain>
    </source>
</reference>
<dbReference type="OMA" id="CAFWGPC"/>
<evidence type="ECO:0000259" key="2">
    <source>
        <dbReference type="Pfam" id="PF12708"/>
    </source>
</evidence>
<dbReference type="OrthoDB" id="1046782at2759"/>
<proteinExistence type="predicted"/>
<evidence type="ECO:0000313" key="4">
    <source>
        <dbReference type="Proteomes" id="UP000007799"/>
    </source>
</evidence>
<dbReference type="KEGG" id="sre:PTSG_12225"/>
<dbReference type="InterPro" id="IPR011050">
    <property type="entry name" value="Pectin_lyase_fold/virulence"/>
</dbReference>
<protein>
    <recommendedName>
        <fullName evidence="2">Rhamnogalacturonase A/B/Epimerase-like pectate lyase domain-containing protein</fullName>
    </recommendedName>
</protein>
<dbReference type="InterPro" id="IPR012334">
    <property type="entry name" value="Pectin_lyas_fold"/>
</dbReference>
<feature type="signal peptide" evidence="1">
    <location>
        <begin position="1"/>
        <end position="21"/>
    </location>
</feature>
<feature type="domain" description="Rhamnogalacturonase A/B/Epimerase-like pectate lyase" evidence="2">
    <location>
        <begin position="63"/>
        <end position="127"/>
    </location>
</feature>
<feature type="chain" id="PRO_5003287387" description="Rhamnogalacturonase A/B/Epimerase-like pectate lyase domain-containing protein" evidence="1">
    <location>
        <begin position="22"/>
        <end position="466"/>
    </location>
</feature>
<organism evidence="4">
    <name type="scientific">Salpingoeca rosetta (strain ATCC 50818 / BSB-021)</name>
    <dbReference type="NCBI Taxonomy" id="946362"/>
    <lineage>
        <taxon>Eukaryota</taxon>
        <taxon>Choanoflagellata</taxon>
        <taxon>Craspedida</taxon>
        <taxon>Salpingoecidae</taxon>
        <taxon>Salpingoeca</taxon>
    </lineage>
</organism>
<keyword evidence="4" id="KW-1185">Reference proteome</keyword>
<sequence>MMHDVSVALALALVCCGVAAAVNVPASGAAGRGARVGGGQIPLPRFVQPSARRYGMQQLLPGFFDVTDYGAKGDNATDNTDAFQKALAAAQTAAGGVVYVPPGLYRFKGNLVVPPAVTLQGSYDTVPSHDCRQGDYPNDGSVLMPLANRGNDSADPFITVQHDATLHGFVVYHVEQTPNAMPVPYPFAIALVGNNAAVTDVEILNAWNGVSAVAAHRHYIARIQGQPLNIGIFIDQTYDIGRMEDVHFNPWFSVNKEFMYWQTTYGRAFVLGRSDWEYVFNTFAFAYAVGYHFVETSTGSMNGNFLGIGADYACNASVKVDASQPAGLLITNGEFTAFHNNDFAPNSTAIPSQVVVSPSNTGPVKFVTSSFWGPTDSIARLQGSGTTTFSSCSFVQWDLAMARGTSAILAEGGNTIVQGCDFQDAKSQLHVSAAAKKVVFANNVGPGPLNITGAGAGIVVSAANAF</sequence>